<sequence>DQNIQHMPRVKQKFIVGYEVPSIKMPAIMYGEPDISGEHKPQLWYCCKYAHKDASIPFR</sequence>
<protein>
    <submittedName>
        <fullName evidence="1">14537_t:CDS:1</fullName>
    </submittedName>
</protein>
<dbReference type="EMBL" id="CAJVQB010003429">
    <property type="protein sequence ID" value="CAG8607830.1"/>
    <property type="molecule type" value="Genomic_DNA"/>
</dbReference>
<organism evidence="1 2">
    <name type="scientific">Gigaspora margarita</name>
    <dbReference type="NCBI Taxonomy" id="4874"/>
    <lineage>
        <taxon>Eukaryota</taxon>
        <taxon>Fungi</taxon>
        <taxon>Fungi incertae sedis</taxon>
        <taxon>Mucoromycota</taxon>
        <taxon>Glomeromycotina</taxon>
        <taxon>Glomeromycetes</taxon>
        <taxon>Diversisporales</taxon>
        <taxon>Gigasporaceae</taxon>
        <taxon>Gigaspora</taxon>
    </lineage>
</organism>
<name>A0ABN7ULV3_GIGMA</name>
<dbReference type="Proteomes" id="UP000789901">
    <property type="component" value="Unassembled WGS sequence"/>
</dbReference>
<reference evidence="1 2" key="1">
    <citation type="submission" date="2021-06" db="EMBL/GenBank/DDBJ databases">
        <authorList>
            <person name="Kallberg Y."/>
            <person name="Tangrot J."/>
            <person name="Rosling A."/>
        </authorList>
    </citation>
    <scope>NUCLEOTIDE SEQUENCE [LARGE SCALE GENOMIC DNA]</scope>
    <source>
        <strain evidence="1 2">120-4 pot B 10/14</strain>
    </source>
</reference>
<keyword evidence="2" id="KW-1185">Reference proteome</keyword>
<evidence type="ECO:0000313" key="1">
    <source>
        <dbReference type="EMBL" id="CAG8607830.1"/>
    </source>
</evidence>
<evidence type="ECO:0000313" key="2">
    <source>
        <dbReference type="Proteomes" id="UP000789901"/>
    </source>
</evidence>
<proteinExistence type="predicted"/>
<feature type="non-terminal residue" evidence="1">
    <location>
        <position position="1"/>
    </location>
</feature>
<gene>
    <name evidence="1" type="ORF">GMARGA_LOCUS7205</name>
</gene>
<comment type="caution">
    <text evidence="1">The sequence shown here is derived from an EMBL/GenBank/DDBJ whole genome shotgun (WGS) entry which is preliminary data.</text>
</comment>
<accession>A0ABN7ULV3</accession>